<dbReference type="KEGG" id="peo:AS203_04525"/>
<dbReference type="AlphaFoldDB" id="A0A0S2KKC4"/>
<dbReference type="RefSeq" id="WP_025065856.1">
    <property type="nucleotide sequence ID" value="NZ_CP013195.1"/>
</dbReference>
<dbReference type="GO" id="GO:0009279">
    <property type="term" value="C:cell outer membrane"/>
    <property type="evidence" value="ECO:0007669"/>
    <property type="project" value="UniProtKB-SubCell"/>
</dbReference>
<dbReference type="Gene3D" id="2.40.170.20">
    <property type="entry name" value="TonB-dependent receptor, beta-barrel domain"/>
    <property type="match status" value="1"/>
</dbReference>
<keyword evidence="3" id="KW-0998">Cell outer membrane</keyword>
<keyword evidence="4" id="KW-0732">Signal</keyword>
<evidence type="ECO:0000313" key="6">
    <source>
        <dbReference type="Proteomes" id="UP000056252"/>
    </source>
</evidence>
<evidence type="ECO:0000313" key="5">
    <source>
        <dbReference type="EMBL" id="ALO48434.1"/>
    </source>
</evidence>
<dbReference type="EMBL" id="CP013195">
    <property type="protein sequence ID" value="ALO48434.1"/>
    <property type="molecule type" value="Genomic_DNA"/>
</dbReference>
<evidence type="ECO:0000256" key="4">
    <source>
        <dbReference type="SAM" id="SignalP"/>
    </source>
</evidence>
<accession>A0A0S2KKC4</accession>
<dbReference type="OrthoDB" id="1453181at2"/>
<reference evidence="6" key="1">
    <citation type="submission" date="2015-11" db="EMBL/GenBank/DDBJ databases">
        <authorList>
            <person name="Holder M.E."/>
            <person name="Ajami N.J."/>
            <person name="Petrosino J.F."/>
        </authorList>
    </citation>
    <scope>NUCLEOTIDE SEQUENCE [LARGE SCALE GENOMIC DNA]</scope>
    <source>
        <strain evidence="6">F0113</strain>
    </source>
</reference>
<evidence type="ECO:0000256" key="1">
    <source>
        <dbReference type="ARBA" id="ARBA00004442"/>
    </source>
</evidence>
<keyword evidence="5" id="KW-0675">Receptor</keyword>
<proteinExistence type="predicted"/>
<feature type="chain" id="PRO_5006601829" evidence="4">
    <location>
        <begin position="21"/>
        <end position="854"/>
    </location>
</feature>
<comment type="subcellular location">
    <subcellularLocation>
        <location evidence="1">Cell outer membrane</location>
    </subcellularLocation>
</comment>
<dbReference type="InterPro" id="IPR036942">
    <property type="entry name" value="Beta-barrel_TonB_sf"/>
</dbReference>
<sequence>MQKKLRLAVIALCYTSLTFAQSTKTQQQTAKSIDESAFTFSESQLGEDDDMSQNVTILNSNTNVYASQVGYLFSPVRFRYRAFNPKYNDIYINGMPVNDMESGQFRYSMIGGLNQQTRNVDFALPFENSNFAIAGMGGSNNYNFRAGNMAAGHRVSLLGSNGNYTLRGMYTYASGFNSKGWAIAANVTYRWANRGYAEGTFYNALSYFFAAQKQWNNGHSLSFSTWGNPTERTSQGASTDEAYWLANDYYYNPYWGYLNGHKRNSRVINDFAPSAILTWDWDINKDMRLTTSLFGKYSIYKSTKLNYSNAENPQPDYWKNMPSSFYDVWGERNATNPNTNAAALSDWQAAYDYWTASKANRQINWDRLYWANEQAGKNGNDALYYVQAKHNNNATITLSSVLTTHINKNKVWNVGLVLGQNEGRHYQTMDDLLGGKSFHNINTFALGDYPASSDAIHYDLNTAGPNRLGKLVYEGDKFGYDYRITLHKALVWSNYAITTGRWHLMVAGKIGATDMSRYGYMRNGLFPENSYGRSGRAKFGEGGGKGAVTLDAGRGHVFKLGIGYEWRAPQATTAFVSPEMNNDFVSNLKDEHVLSSDISYQYQNAWLHANLSGYYSRLDHITEWQNFFFDDVNSFTYVSMTGIKKEYYGVELGMRFKLTSYLDLKTLGTWSEAKNINNSRVAYLNSTSAKMTKDIVMNKGMRESGTPLTAGSIGLSFHQSGWYVDLNMNYYDRIYLSYTPSFRYQGTLTTMHSIDNEGNFIVPEQAKGHGGWMMSGSIGKSVRLRKGQLNFNLIVNNILNNQRIVTGGYEYSRSNYTVKDDGTLNKMRTYSFLHNPKKYYAFGTIGMFQVSYRF</sequence>
<dbReference type="Proteomes" id="UP000056252">
    <property type="component" value="Chromosome"/>
</dbReference>
<keyword evidence="2" id="KW-0472">Membrane</keyword>
<feature type="signal peptide" evidence="4">
    <location>
        <begin position="1"/>
        <end position="20"/>
    </location>
</feature>
<name>A0A0S2KKC4_9BACT</name>
<gene>
    <name evidence="5" type="ORF">AS203_04525</name>
</gene>
<keyword evidence="6" id="KW-1185">Reference proteome</keyword>
<evidence type="ECO:0000256" key="2">
    <source>
        <dbReference type="ARBA" id="ARBA00023136"/>
    </source>
</evidence>
<protein>
    <submittedName>
        <fullName evidence="5">TonB-dependent receptor</fullName>
    </submittedName>
</protein>
<dbReference type="SUPFAM" id="SSF56935">
    <property type="entry name" value="Porins"/>
    <property type="match status" value="1"/>
</dbReference>
<evidence type="ECO:0000256" key="3">
    <source>
        <dbReference type="ARBA" id="ARBA00023237"/>
    </source>
</evidence>
<dbReference type="STRING" id="76123.AS203_04525"/>
<organism evidence="5 6">
    <name type="scientific">Hoylesella enoeca</name>
    <dbReference type="NCBI Taxonomy" id="76123"/>
    <lineage>
        <taxon>Bacteria</taxon>
        <taxon>Pseudomonadati</taxon>
        <taxon>Bacteroidota</taxon>
        <taxon>Bacteroidia</taxon>
        <taxon>Bacteroidales</taxon>
        <taxon>Prevotellaceae</taxon>
        <taxon>Hoylesella</taxon>
    </lineage>
</organism>
<dbReference type="eggNOG" id="COG1629">
    <property type="taxonomic scope" value="Bacteria"/>
</dbReference>